<dbReference type="InterPro" id="IPR027417">
    <property type="entry name" value="P-loop_NTPase"/>
</dbReference>
<reference evidence="15" key="1">
    <citation type="journal article" date="2019" name="Int. J. Syst. Evol. Microbiol.">
        <title>The Global Catalogue of Microorganisms (GCM) 10K type strain sequencing project: providing services to taxonomists for standard genome sequencing and annotation.</title>
        <authorList>
            <consortium name="The Broad Institute Genomics Platform"/>
            <consortium name="The Broad Institute Genome Sequencing Center for Infectious Disease"/>
            <person name="Wu L."/>
            <person name="Ma J."/>
        </authorList>
    </citation>
    <scope>NUCLEOTIDE SEQUENCE [LARGE SCALE GENOMIC DNA]</scope>
    <source>
        <strain evidence="15">CCUG 50353</strain>
    </source>
</reference>
<dbReference type="PROSITE" id="PS51198">
    <property type="entry name" value="UVRD_HELICASE_ATP_BIND"/>
    <property type="match status" value="1"/>
</dbReference>
<keyword evidence="5 11" id="KW-0067">ATP-binding</keyword>
<comment type="caution">
    <text evidence="14">The sequence shown here is derived from an EMBL/GenBank/DDBJ whole genome shotgun (WGS) entry which is preliminary data.</text>
</comment>
<dbReference type="CDD" id="cd17932">
    <property type="entry name" value="DEXQc_UvrD"/>
    <property type="match status" value="1"/>
</dbReference>
<dbReference type="GO" id="GO:0016787">
    <property type="term" value="F:hydrolase activity"/>
    <property type="evidence" value="ECO:0007669"/>
    <property type="project" value="UniProtKB-KW"/>
</dbReference>
<evidence type="ECO:0000256" key="1">
    <source>
        <dbReference type="ARBA" id="ARBA00009922"/>
    </source>
</evidence>
<dbReference type="PROSITE" id="PS51217">
    <property type="entry name" value="UVRD_HELICASE_CTER"/>
    <property type="match status" value="1"/>
</dbReference>
<evidence type="ECO:0000256" key="8">
    <source>
        <dbReference type="ARBA" id="ARBA00034617"/>
    </source>
</evidence>
<dbReference type="InterPro" id="IPR000212">
    <property type="entry name" value="DNA_helicase_UvrD/REP"/>
</dbReference>
<dbReference type="InterPro" id="IPR014016">
    <property type="entry name" value="UvrD-like_ATP-bd"/>
</dbReference>
<evidence type="ECO:0000313" key="15">
    <source>
        <dbReference type="Proteomes" id="UP001595733"/>
    </source>
</evidence>
<evidence type="ECO:0000256" key="9">
    <source>
        <dbReference type="ARBA" id="ARBA00034808"/>
    </source>
</evidence>
<dbReference type="InterPro" id="IPR014017">
    <property type="entry name" value="DNA_helicase_UvrD-like_C"/>
</dbReference>
<evidence type="ECO:0000256" key="11">
    <source>
        <dbReference type="PROSITE-ProRule" id="PRU00560"/>
    </source>
</evidence>
<evidence type="ECO:0000259" key="13">
    <source>
        <dbReference type="PROSITE" id="PS51217"/>
    </source>
</evidence>
<dbReference type="GO" id="GO:0004386">
    <property type="term" value="F:helicase activity"/>
    <property type="evidence" value="ECO:0007669"/>
    <property type="project" value="UniProtKB-KW"/>
</dbReference>
<evidence type="ECO:0000256" key="4">
    <source>
        <dbReference type="ARBA" id="ARBA00022806"/>
    </source>
</evidence>
<dbReference type="SUPFAM" id="SSF52540">
    <property type="entry name" value="P-loop containing nucleoside triphosphate hydrolases"/>
    <property type="match status" value="1"/>
</dbReference>
<comment type="catalytic activity">
    <reaction evidence="10">
        <text>ATP + H2O = ADP + phosphate + H(+)</text>
        <dbReference type="Rhea" id="RHEA:13065"/>
        <dbReference type="ChEBI" id="CHEBI:15377"/>
        <dbReference type="ChEBI" id="CHEBI:15378"/>
        <dbReference type="ChEBI" id="CHEBI:30616"/>
        <dbReference type="ChEBI" id="CHEBI:43474"/>
        <dbReference type="ChEBI" id="CHEBI:456216"/>
        <dbReference type="EC" id="5.6.2.4"/>
    </reaction>
</comment>
<dbReference type="Pfam" id="PF00580">
    <property type="entry name" value="UvrD-helicase"/>
    <property type="match status" value="1"/>
</dbReference>
<keyword evidence="4 11" id="KW-0347">Helicase</keyword>
<dbReference type="PANTHER" id="PTHR11070:SF2">
    <property type="entry name" value="ATP-DEPENDENT DNA HELICASE SRS2"/>
    <property type="match status" value="1"/>
</dbReference>
<feature type="binding site" evidence="11">
    <location>
        <begin position="27"/>
        <end position="34"/>
    </location>
    <ligand>
        <name>ATP</name>
        <dbReference type="ChEBI" id="CHEBI:30616"/>
    </ligand>
</feature>
<name>A0ABV8UWC2_9BACL</name>
<evidence type="ECO:0000256" key="10">
    <source>
        <dbReference type="ARBA" id="ARBA00048988"/>
    </source>
</evidence>
<keyword evidence="15" id="KW-1185">Reference proteome</keyword>
<comment type="similarity">
    <text evidence="1">Belongs to the helicase family. UvrD subfamily.</text>
</comment>
<evidence type="ECO:0000256" key="6">
    <source>
        <dbReference type="ARBA" id="ARBA00023125"/>
    </source>
</evidence>
<dbReference type="InterPro" id="IPR013986">
    <property type="entry name" value="DExx_box_DNA_helicase_dom_sf"/>
</dbReference>
<dbReference type="Gene3D" id="1.10.486.10">
    <property type="entry name" value="PCRA, domain 4"/>
    <property type="match status" value="1"/>
</dbReference>
<dbReference type="EMBL" id="JBHSEF010000023">
    <property type="protein sequence ID" value="MFC4355595.1"/>
    <property type="molecule type" value="Genomic_DNA"/>
</dbReference>
<evidence type="ECO:0000256" key="7">
    <source>
        <dbReference type="ARBA" id="ARBA00023235"/>
    </source>
</evidence>
<sequence>MEKYFENLNPPQIDAVSSTEGYIRVLAGAGSGKTKVLTNRYAYLVEGLGISTQNILCVTFTNKAANEMRKRIKRLLHEQSEGIYISTFHGFGVKILKEDIHHINYPKNFSIIDTEDQKTILREIYEELNLTIKFMKFKELLRKISLFKLNPKYISWLVDPTKGITFDDSMTTLDIVIRKYLYKQRKYFALDFQDILNFVMYLFDNHLDTLKKWQSRLHYIQVDEFQDCSDQQYAFVSRLAQKNNNLFVVGDPDQTIYTWRGAKPQYLINFDKNHQNVKTIILNQNYRSTPEILDLSNKIIKNNKLRIDKDLFTENPNGIQTVHFHGKNEFEETKYVISTINSYITTKSANFKDFCILYRANNVSRFIEQGLLQEDVPYVVLSGVSFFERREIKDALAYLKMVIYSDDLSFLRTVNMPKRKFGKVKLKKLKEIADGNDNTLYNTLLISDRNAFSGTDIESYIAVIEKFKKEYSKMKVSEILRDILDQSGYDILLRTEGDQDRIDNIAELLFSIQNLEHEYGEPLTLEDYLEQVSLYTDTERQEKDAVKLMTIHSAKGLEFPYVFLVGFNDGLLPNFRALKDLNKLEEERRLTYVAVTRAEKEFHMTESEGYTFQGARKIPSRFIFEIKQNIFTRIGEIDKDLLEESIKTYTNNSPQPETIMVKNSESNLYEINSFVKHPIFGKGEIKEIDDSSGTYKIYFESIDSIREINQNFKGLKIYSN</sequence>
<keyword evidence="2 11" id="KW-0547">Nucleotide-binding</keyword>
<keyword evidence="6" id="KW-0238">DNA-binding</keyword>
<protein>
    <recommendedName>
        <fullName evidence="9">DNA 3'-5' helicase</fullName>
        <ecNumber evidence="9">5.6.2.4</ecNumber>
    </recommendedName>
</protein>
<dbReference type="Pfam" id="PF13361">
    <property type="entry name" value="UvrD_C"/>
    <property type="match status" value="1"/>
</dbReference>
<feature type="domain" description="UvrD-like helicase C-terminal" evidence="13">
    <location>
        <begin position="290"/>
        <end position="556"/>
    </location>
</feature>
<proteinExistence type="inferred from homology"/>
<keyword evidence="7" id="KW-0413">Isomerase</keyword>
<gene>
    <name evidence="14" type="ORF">ACFO0S_11075</name>
</gene>
<evidence type="ECO:0000259" key="12">
    <source>
        <dbReference type="PROSITE" id="PS51198"/>
    </source>
</evidence>
<dbReference type="RefSeq" id="WP_378142116.1">
    <property type="nucleotide sequence ID" value="NZ_JBHSEF010000023.1"/>
</dbReference>
<evidence type="ECO:0000256" key="3">
    <source>
        <dbReference type="ARBA" id="ARBA00022801"/>
    </source>
</evidence>
<dbReference type="Gene3D" id="1.10.10.160">
    <property type="match status" value="1"/>
</dbReference>
<keyword evidence="3 11" id="KW-0378">Hydrolase</keyword>
<evidence type="ECO:0000313" key="14">
    <source>
        <dbReference type="EMBL" id="MFC4355595.1"/>
    </source>
</evidence>
<dbReference type="EC" id="5.6.2.4" evidence="9"/>
<accession>A0ABV8UWC2</accession>
<organism evidence="14 15">
    <name type="scientific">Chryseomicrobium palamuruense</name>
    <dbReference type="NCBI Taxonomy" id="682973"/>
    <lineage>
        <taxon>Bacteria</taxon>
        <taxon>Bacillati</taxon>
        <taxon>Bacillota</taxon>
        <taxon>Bacilli</taxon>
        <taxon>Bacillales</taxon>
        <taxon>Caryophanaceae</taxon>
        <taxon>Chryseomicrobium</taxon>
    </lineage>
</organism>
<dbReference type="Proteomes" id="UP001595733">
    <property type="component" value="Unassembled WGS sequence"/>
</dbReference>
<dbReference type="PANTHER" id="PTHR11070">
    <property type="entry name" value="UVRD / RECB / PCRA DNA HELICASE FAMILY MEMBER"/>
    <property type="match status" value="1"/>
</dbReference>
<comment type="catalytic activity">
    <reaction evidence="8">
        <text>Couples ATP hydrolysis with the unwinding of duplex DNA by translocating in the 3'-5' direction.</text>
        <dbReference type="EC" id="5.6.2.4"/>
    </reaction>
</comment>
<evidence type="ECO:0000256" key="2">
    <source>
        <dbReference type="ARBA" id="ARBA00022741"/>
    </source>
</evidence>
<dbReference type="Gene3D" id="3.40.50.300">
    <property type="entry name" value="P-loop containing nucleotide triphosphate hydrolases"/>
    <property type="match status" value="2"/>
</dbReference>
<evidence type="ECO:0000256" key="5">
    <source>
        <dbReference type="ARBA" id="ARBA00022840"/>
    </source>
</evidence>
<feature type="domain" description="UvrD-like helicase ATP-binding" evidence="12">
    <location>
        <begin position="6"/>
        <end position="289"/>
    </location>
</feature>